<dbReference type="PANTHER" id="PTHR43744">
    <property type="entry name" value="ABC TRANSPORTER PERMEASE PROTEIN MG189-RELATED-RELATED"/>
    <property type="match status" value="1"/>
</dbReference>
<evidence type="ECO:0000256" key="2">
    <source>
        <dbReference type="ARBA" id="ARBA00022448"/>
    </source>
</evidence>
<evidence type="ECO:0000313" key="10">
    <source>
        <dbReference type="Proteomes" id="UP000076563"/>
    </source>
</evidence>
<name>A0A165PZN0_9BACL</name>
<organism evidence="9 10">
    <name type="scientific">Paenibacillus elgii</name>
    <dbReference type="NCBI Taxonomy" id="189691"/>
    <lineage>
        <taxon>Bacteria</taxon>
        <taxon>Bacillati</taxon>
        <taxon>Bacillota</taxon>
        <taxon>Bacilli</taxon>
        <taxon>Bacillales</taxon>
        <taxon>Paenibacillaceae</taxon>
        <taxon>Paenibacillus</taxon>
    </lineage>
</organism>
<feature type="transmembrane region" description="Helical" evidence="7">
    <location>
        <begin position="21"/>
        <end position="39"/>
    </location>
</feature>
<dbReference type="Gene3D" id="1.10.3720.10">
    <property type="entry name" value="MetI-like"/>
    <property type="match status" value="1"/>
</dbReference>
<dbReference type="AlphaFoldDB" id="A0A165PZN0"/>
<dbReference type="Proteomes" id="UP000076563">
    <property type="component" value="Unassembled WGS sequence"/>
</dbReference>
<comment type="similarity">
    <text evidence="7">Belongs to the binding-protein-dependent transport system permease family.</text>
</comment>
<feature type="transmembrane region" description="Helical" evidence="7">
    <location>
        <begin position="271"/>
        <end position="291"/>
    </location>
</feature>
<evidence type="ECO:0000256" key="7">
    <source>
        <dbReference type="RuleBase" id="RU363032"/>
    </source>
</evidence>
<protein>
    <submittedName>
        <fullName evidence="9">ABC transporter permease</fullName>
    </submittedName>
</protein>
<dbReference type="InterPro" id="IPR000515">
    <property type="entry name" value="MetI-like"/>
</dbReference>
<keyword evidence="4 7" id="KW-0812">Transmembrane</keyword>
<feature type="transmembrane region" description="Helical" evidence="7">
    <location>
        <begin position="82"/>
        <end position="105"/>
    </location>
</feature>
<evidence type="ECO:0000256" key="3">
    <source>
        <dbReference type="ARBA" id="ARBA00022475"/>
    </source>
</evidence>
<keyword evidence="3" id="KW-1003">Cell membrane</keyword>
<dbReference type="PANTHER" id="PTHR43744:SF9">
    <property type="entry name" value="POLYGALACTURONAN_RHAMNOGALACTURONAN TRANSPORT SYSTEM PERMEASE PROTEIN YTCP"/>
    <property type="match status" value="1"/>
</dbReference>
<evidence type="ECO:0000313" key="9">
    <source>
        <dbReference type="EMBL" id="KZE73122.1"/>
    </source>
</evidence>
<keyword evidence="5 7" id="KW-1133">Transmembrane helix</keyword>
<evidence type="ECO:0000256" key="1">
    <source>
        <dbReference type="ARBA" id="ARBA00004651"/>
    </source>
</evidence>
<dbReference type="SUPFAM" id="SSF161098">
    <property type="entry name" value="MetI-like"/>
    <property type="match status" value="1"/>
</dbReference>
<evidence type="ECO:0000256" key="4">
    <source>
        <dbReference type="ARBA" id="ARBA00022692"/>
    </source>
</evidence>
<comment type="caution">
    <text evidence="9">The sequence shown here is derived from an EMBL/GenBank/DDBJ whole genome shotgun (WGS) entry which is preliminary data.</text>
</comment>
<dbReference type="GO" id="GO:0055085">
    <property type="term" value="P:transmembrane transport"/>
    <property type="evidence" value="ECO:0007669"/>
    <property type="project" value="InterPro"/>
</dbReference>
<dbReference type="PROSITE" id="PS50928">
    <property type="entry name" value="ABC_TM1"/>
    <property type="match status" value="1"/>
</dbReference>
<feature type="transmembrane region" description="Helical" evidence="7">
    <location>
        <begin position="190"/>
        <end position="215"/>
    </location>
</feature>
<evidence type="ECO:0000259" key="8">
    <source>
        <dbReference type="PROSITE" id="PS50928"/>
    </source>
</evidence>
<sequence length="306" mass="34248">MGYRRRYGLATTSYGDKAMTFIIYTLLLFLGFASFYPFWNATVVSFNSGTDTMQGGVTFWPREFSLDNYEVVFRDSRLLNGFLISVLRTVAGTSSAVLATAIFAYGMSKRELMGRNAYMVVCVITMYFGGGLIPTFLLIRELGLMDSFWVMIVPGLISVWNMIIFRTFFLGLPAGLEESAKLDGCSSWGILFRIVLPLSGPVIATLALFTAVYHWNDWFTPGIYISKIDLLPIQTKLQQILSSNIMSEQMSQMDSAAKSHMDRMKTVTTKSLSMATMIVATVPILCVYPFVQKYFVKGVLIGSLKE</sequence>
<keyword evidence="2 7" id="KW-0813">Transport</keyword>
<keyword evidence="10" id="KW-1185">Reference proteome</keyword>
<accession>A0A165PZN0</accession>
<dbReference type="EMBL" id="LQRA01000095">
    <property type="protein sequence ID" value="KZE73122.1"/>
    <property type="molecule type" value="Genomic_DNA"/>
</dbReference>
<dbReference type="InterPro" id="IPR035906">
    <property type="entry name" value="MetI-like_sf"/>
</dbReference>
<comment type="subcellular location">
    <subcellularLocation>
        <location evidence="1 7">Cell membrane</location>
        <topology evidence="1 7">Multi-pass membrane protein</topology>
    </subcellularLocation>
</comment>
<proteinExistence type="inferred from homology"/>
<keyword evidence="6 7" id="KW-0472">Membrane</keyword>
<feature type="domain" description="ABC transmembrane type-1" evidence="8">
    <location>
        <begin position="82"/>
        <end position="291"/>
    </location>
</feature>
<evidence type="ECO:0000256" key="5">
    <source>
        <dbReference type="ARBA" id="ARBA00022989"/>
    </source>
</evidence>
<dbReference type="Pfam" id="PF00528">
    <property type="entry name" value="BPD_transp_1"/>
    <property type="match status" value="1"/>
</dbReference>
<feature type="transmembrane region" description="Helical" evidence="7">
    <location>
        <begin position="117"/>
        <end position="136"/>
    </location>
</feature>
<evidence type="ECO:0000256" key="6">
    <source>
        <dbReference type="ARBA" id="ARBA00023136"/>
    </source>
</evidence>
<reference evidence="10" key="1">
    <citation type="submission" date="2016-01" db="EMBL/GenBank/DDBJ databases">
        <title>Draft genome of Chromobacterium sp. F49.</title>
        <authorList>
            <person name="Hong K.W."/>
        </authorList>
    </citation>
    <scope>NUCLEOTIDE SEQUENCE [LARGE SCALE GENOMIC DNA]</scope>
    <source>
        <strain evidence="10">M63</strain>
    </source>
</reference>
<dbReference type="GO" id="GO:0005886">
    <property type="term" value="C:plasma membrane"/>
    <property type="evidence" value="ECO:0007669"/>
    <property type="project" value="UniProtKB-SubCell"/>
</dbReference>
<dbReference type="CDD" id="cd06261">
    <property type="entry name" value="TM_PBP2"/>
    <property type="match status" value="1"/>
</dbReference>
<feature type="transmembrane region" description="Helical" evidence="7">
    <location>
        <begin position="148"/>
        <end position="169"/>
    </location>
</feature>
<gene>
    <name evidence="9" type="ORF">AV654_32820</name>
</gene>